<dbReference type="EMBL" id="JBJQND010000001">
    <property type="protein sequence ID" value="KAL3890092.1"/>
    <property type="molecule type" value="Genomic_DNA"/>
</dbReference>
<accession>A0ABD3XYA0</accession>
<evidence type="ECO:0000313" key="2">
    <source>
        <dbReference type="Proteomes" id="UP001634394"/>
    </source>
</evidence>
<name>A0ABD3XYA0_SINWO</name>
<organism evidence="1 2">
    <name type="scientific">Sinanodonta woodiana</name>
    <name type="common">Chinese pond mussel</name>
    <name type="synonym">Anodonta woodiana</name>
    <dbReference type="NCBI Taxonomy" id="1069815"/>
    <lineage>
        <taxon>Eukaryota</taxon>
        <taxon>Metazoa</taxon>
        <taxon>Spiralia</taxon>
        <taxon>Lophotrochozoa</taxon>
        <taxon>Mollusca</taxon>
        <taxon>Bivalvia</taxon>
        <taxon>Autobranchia</taxon>
        <taxon>Heteroconchia</taxon>
        <taxon>Palaeoheterodonta</taxon>
        <taxon>Unionida</taxon>
        <taxon>Unionoidea</taxon>
        <taxon>Unionidae</taxon>
        <taxon>Unioninae</taxon>
        <taxon>Sinanodonta</taxon>
    </lineage>
</organism>
<dbReference type="Proteomes" id="UP001634394">
    <property type="component" value="Unassembled WGS sequence"/>
</dbReference>
<feature type="non-terminal residue" evidence="1">
    <location>
        <position position="317"/>
    </location>
</feature>
<dbReference type="AlphaFoldDB" id="A0ABD3XYA0"/>
<evidence type="ECO:0000313" key="1">
    <source>
        <dbReference type="EMBL" id="KAL3890092.1"/>
    </source>
</evidence>
<comment type="caution">
    <text evidence="1">The sequence shown here is derived from an EMBL/GenBank/DDBJ whole genome shotgun (WGS) entry which is preliminary data.</text>
</comment>
<reference evidence="1 2" key="1">
    <citation type="submission" date="2024-11" db="EMBL/GenBank/DDBJ databases">
        <title>Chromosome-level genome assembly of the freshwater bivalve Anodonta woodiana.</title>
        <authorList>
            <person name="Chen X."/>
        </authorList>
    </citation>
    <scope>NUCLEOTIDE SEQUENCE [LARGE SCALE GENOMIC DNA]</scope>
    <source>
        <strain evidence="1">MN2024</strain>
        <tissue evidence="1">Gills</tissue>
    </source>
</reference>
<sequence>MLNIFPIAESSNLTADQAMNTDIINSVNDFDMPIDNSSHFHIRKPLKCFCFFFSRLPPDVNSHTCTVSQNAEVTCTFNIEASFKVMENQEEEAGVTYWWYSVRSKHMRCRATIIQSGDSKQHKYTSAATIVDRVLNELMPQDGDSLPKPALLVRAANRTRQKMRPKEQRLRIFLAKAKFWYVETTFQIIRDPFKQLFSVHAFVKNDEYETKQLPLAFVFKALKRLFPSPPTELLLQNLKKVRIRQAFRCVYPGVPIHALYFTWDKTIYIQERSVHQICRKGWHRRINAKAGTENIPFHVPVSLLYDESNSVETHIQL</sequence>
<gene>
    <name evidence="1" type="ORF">ACJMK2_002387</name>
</gene>
<keyword evidence="2" id="KW-1185">Reference proteome</keyword>
<proteinExistence type="predicted"/>
<protein>
    <submittedName>
        <fullName evidence="1">Uncharacterized protein</fullName>
    </submittedName>
</protein>